<comment type="caution">
    <text evidence="1">The sequence shown here is derived from an EMBL/GenBank/DDBJ whole genome shotgun (WGS) entry which is preliminary data.</text>
</comment>
<name>A0A091ATY5_9GAMM</name>
<proteinExistence type="predicted"/>
<accession>A0A091ATY5</accession>
<gene>
    <name evidence="1" type="ORF">N789_11770</name>
</gene>
<dbReference type="EMBL" id="AVCI01000007">
    <property type="protein sequence ID" value="KFN42801.1"/>
    <property type="molecule type" value="Genomic_DNA"/>
</dbReference>
<keyword evidence="2" id="KW-1185">Reference proteome</keyword>
<reference evidence="1 2" key="1">
    <citation type="submission" date="2013-09" db="EMBL/GenBank/DDBJ databases">
        <title>Genome sequencing of Arenimonas oryziterrae.</title>
        <authorList>
            <person name="Chen F."/>
            <person name="Wang G."/>
        </authorList>
    </citation>
    <scope>NUCLEOTIDE SEQUENCE [LARGE SCALE GENOMIC DNA]</scope>
    <source>
        <strain evidence="1 2">YC6267</strain>
    </source>
</reference>
<organism evidence="1 2">
    <name type="scientific">Arenimonas oryziterrae DSM 21050 = YC6267</name>
    <dbReference type="NCBI Taxonomy" id="1121015"/>
    <lineage>
        <taxon>Bacteria</taxon>
        <taxon>Pseudomonadati</taxon>
        <taxon>Pseudomonadota</taxon>
        <taxon>Gammaproteobacteria</taxon>
        <taxon>Lysobacterales</taxon>
        <taxon>Lysobacteraceae</taxon>
        <taxon>Arenimonas</taxon>
    </lineage>
</organism>
<evidence type="ECO:0000313" key="1">
    <source>
        <dbReference type="EMBL" id="KFN42801.1"/>
    </source>
</evidence>
<protein>
    <submittedName>
        <fullName evidence="1">Uncharacterized protein</fullName>
    </submittedName>
</protein>
<sequence>MKQSVGAHPVPGGCAESLDAEFLSRVSSLERARAQFDQPYLIYLAVGGGYLRVDAYFIGKLEDGRAVIVSAESGQVVDIDRQDYEGNIVDAKVTASVWRTPQDGSSHDECRFIVVGSGGRTVSEALLPLNEEDGLLDASEDELNAQVMDLLDKYSIE</sequence>
<dbReference type="Proteomes" id="UP000029385">
    <property type="component" value="Unassembled WGS sequence"/>
</dbReference>
<dbReference type="AlphaFoldDB" id="A0A091ATY5"/>
<evidence type="ECO:0000313" key="2">
    <source>
        <dbReference type="Proteomes" id="UP000029385"/>
    </source>
</evidence>